<protein>
    <submittedName>
        <fullName evidence="2">Uncharacterized protein</fullName>
    </submittedName>
</protein>
<feature type="compositionally biased region" description="Basic and acidic residues" evidence="1">
    <location>
        <begin position="76"/>
        <end position="91"/>
    </location>
</feature>
<feature type="region of interest" description="Disordered" evidence="1">
    <location>
        <begin position="117"/>
        <end position="242"/>
    </location>
</feature>
<reference evidence="2" key="1">
    <citation type="journal article" date="2021" name="IMA Fungus">
        <title>Genomic characterization of three marine fungi, including Emericellopsis atlantica sp. nov. with signatures of a generalist lifestyle and marine biomass degradation.</title>
        <authorList>
            <person name="Hagestad O.C."/>
            <person name="Hou L."/>
            <person name="Andersen J.H."/>
            <person name="Hansen E.H."/>
            <person name="Altermark B."/>
            <person name="Li C."/>
            <person name="Kuhnert E."/>
            <person name="Cox R.J."/>
            <person name="Crous P.W."/>
            <person name="Spatafora J.W."/>
            <person name="Lail K."/>
            <person name="Amirebrahimi M."/>
            <person name="Lipzen A."/>
            <person name="Pangilinan J."/>
            <person name="Andreopoulos W."/>
            <person name="Hayes R.D."/>
            <person name="Ng V."/>
            <person name="Grigoriev I.V."/>
            <person name="Jackson S.A."/>
            <person name="Sutton T.D.S."/>
            <person name="Dobson A.D.W."/>
            <person name="Rama T."/>
        </authorList>
    </citation>
    <scope>NUCLEOTIDE SEQUENCE</scope>
    <source>
        <strain evidence="2">TRa3180A</strain>
    </source>
</reference>
<feature type="compositionally biased region" description="Basic and acidic residues" evidence="1">
    <location>
        <begin position="195"/>
        <end position="206"/>
    </location>
</feature>
<proteinExistence type="predicted"/>
<feature type="compositionally biased region" description="Acidic residues" evidence="1">
    <location>
        <begin position="232"/>
        <end position="241"/>
    </location>
</feature>
<dbReference type="Proteomes" id="UP000887226">
    <property type="component" value="Unassembled WGS sequence"/>
</dbReference>
<feature type="compositionally biased region" description="Low complexity" evidence="1">
    <location>
        <begin position="508"/>
        <end position="525"/>
    </location>
</feature>
<feature type="compositionally biased region" description="Polar residues" evidence="1">
    <location>
        <begin position="763"/>
        <end position="777"/>
    </location>
</feature>
<gene>
    <name evidence="2" type="ORF">BJ878DRAFT_179247</name>
</gene>
<feature type="region of interest" description="Disordered" evidence="1">
    <location>
        <begin position="962"/>
        <end position="998"/>
    </location>
</feature>
<sequence length="1235" mass="132920">MMATEATAESIATILTTAENDLTVPESQSQDVPSDPPQPLVNGLAEKDGSKQLTTEAVGSAVVSAEVSVSGGSDTEASKTETSKAAEDGKGHIRTGSTTVKKIASFKPVSVNKTFLAVKSSGPAPPSKLGEKPATGSTSTPSGSLGTLSQRPRLVAKSGSALRDAAPRSSTANGGQAAPDASAVWNKNRPPQTPEIKRMTDEELKQRYGIHMATRLQSDDPAEGKQANNWADIDDDDDDWAPETIEWTDGTKITLPTAEETLAREPTPVPEVKEIGPIEIAKPKSPAPPQSAASPSTKTIGFGGRAGLVLKGVAEKPTLVAKPPGPPTPVKSPWASLPPIDKAAPIPTNLPLQQPPRFDQRNSHGSQGMPLPPAKEIAADDFSRSWREGQKNTRELYDSKSGRYEPVNDNRRGSRNDQPRQPAVLQRPPPQQDGPAEPSSAFQTHRAIGHDGNRRRTSSNISGGSGNVFRRMSKGDLPPPRELLDVRRGSLAAVSDAASSPRNFSPSNQFPRAQQNQLQQNPHFQSRASPSLSHHSPQMSHRHPIPPIDNQLQNPHEEAVKFQEQIMRQTREGARKRRQDEEAREEAAKSQRLKLKLEAMESLPEKKEKKEQSSDDKIPKQIQSRITPETVVASTLDPPPEARSDAAKAEHAAATPAQLPAKPEARVPVDTRRGIHAAPPTTTTYSENRNWQHGAAPISESPQPAWVNVPQQPVGRNVWGPPSSNDRNGSLGNGTFNPELSRLSNLPQGPRPGPIGTPRGNGQPQQSRNQYQYNSRNPCPIGPPSRQQPRNHSDRIMAVGWGDAPERLAREDAERDALAKSEYERKQELSKQGVLPPAVQPEIKETWRRVNIQDDGTRGKIKESTVESIDGSGIRLASNNTSSSVRISKFFPAQQDARTDHLAYLQRPSSPSPPPPTMEGHPVYDGDAAHPHVSLPQARPVVKLPPLPALIAPPRPISFAAALSGPAQDQPPTRPSYSHNIQDIRNNPAATSSSDPGNVWQEKISSLFDKKQKSNTLQVDSSSKNPLELPSSQSLATVSLPSSVSGDIAPDTSSIISKPPAEICFEEQEMGSLPVWNLPDKVPEALWTPAVAPKFNKKHSHLDAWSVLPFEVDESMQNSKNAPVIAIKVPGMTEPKSITLPFRQPSNGRTRGGQRGQRGSRHNSTHRGRGGRDASTNFSPSTPDGTAGFGRRGRGGFANHEGTPTRGGRGSSRGGSGNGGAYEWSKHPSPAPVGA</sequence>
<feature type="region of interest" description="Disordered" evidence="1">
    <location>
        <begin position="260"/>
        <end position="303"/>
    </location>
</feature>
<feature type="compositionally biased region" description="Basic and acidic residues" evidence="1">
    <location>
        <begin position="377"/>
        <end position="418"/>
    </location>
</feature>
<dbReference type="AlphaFoldDB" id="A0A9P8CD21"/>
<dbReference type="EMBL" id="MU254090">
    <property type="protein sequence ID" value="KAG9242292.1"/>
    <property type="molecule type" value="Genomic_DNA"/>
</dbReference>
<evidence type="ECO:0000256" key="1">
    <source>
        <dbReference type="SAM" id="MobiDB-lite"/>
    </source>
</evidence>
<dbReference type="OrthoDB" id="5416983at2759"/>
<feature type="compositionally biased region" description="Gly residues" evidence="1">
    <location>
        <begin position="1205"/>
        <end position="1220"/>
    </location>
</feature>
<feature type="compositionally biased region" description="Basic and acidic residues" evidence="1">
    <location>
        <begin position="640"/>
        <end position="651"/>
    </location>
</feature>
<feature type="compositionally biased region" description="Polar residues" evidence="1">
    <location>
        <begin position="722"/>
        <end position="746"/>
    </location>
</feature>
<feature type="compositionally biased region" description="Low complexity" evidence="1">
    <location>
        <begin position="135"/>
        <end position="149"/>
    </location>
</feature>
<comment type="caution">
    <text evidence="2">The sequence shown here is derived from an EMBL/GenBank/DDBJ whole genome shotgun (WGS) entry which is preliminary data.</text>
</comment>
<feature type="region of interest" description="Disordered" evidence="1">
    <location>
        <begin position="569"/>
        <end position="842"/>
    </location>
</feature>
<feature type="compositionally biased region" description="Polar residues" evidence="1">
    <location>
        <begin position="680"/>
        <end position="691"/>
    </location>
</feature>
<feature type="region of interest" description="Disordered" evidence="1">
    <location>
        <begin position="1135"/>
        <end position="1235"/>
    </location>
</feature>
<feature type="compositionally biased region" description="Low complexity" evidence="1">
    <location>
        <begin position="1"/>
        <end position="33"/>
    </location>
</feature>
<evidence type="ECO:0000313" key="3">
    <source>
        <dbReference type="Proteomes" id="UP000887226"/>
    </source>
</evidence>
<feature type="region of interest" description="Disordered" evidence="1">
    <location>
        <begin position="1011"/>
        <end position="1034"/>
    </location>
</feature>
<feature type="region of interest" description="Disordered" evidence="1">
    <location>
        <begin position="1"/>
        <end position="45"/>
    </location>
</feature>
<feature type="compositionally biased region" description="Polar residues" evidence="1">
    <location>
        <begin position="497"/>
        <end position="507"/>
    </location>
</feature>
<evidence type="ECO:0000313" key="2">
    <source>
        <dbReference type="EMBL" id="KAG9242292.1"/>
    </source>
</evidence>
<organism evidence="2 3">
    <name type="scientific">Calycina marina</name>
    <dbReference type="NCBI Taxonomy" id="1763456"/>
    <lineage>
        <taxon>Eukaryota</taxon>
        <taxon>Fungi</taxon>
        <taxon>Dikarya</taxon>
        <taxon>Ascomycota</taxon>
        <taxon>Pezizomycotina</taxon>
        <taxon>Leotiomycetes</taxon>
        <taxon>Helotiales</taxon>
        <taxon>Pezizellaceae</taxon>
        <taxon>Calycina</taxon>
    </lineage>
</organism>
<keyword evidence="3" id="KW-1185">Reference proteome</keyword>
<feature type="compositionally biased region" description="Polar residues" evidence="1">
    <location>
        <begin position="975"/>
        <end position="996"/>
    </location>
</feature>
<feature type="region of interest" description="Disordered" evidence="1">
    <location>
        <begin position="318"/>
        <end position="552"/>
    </location>
</feature>
<feature type="compositionally biased region" description="Basic and acidic residues" evidence="1">
    <location>
        <begin position="804"/>
        <end position="829"/>
    </location>
</feature>
<feature type="compositionally biased region" description="Basic residues" evidence="1">
    <location>
        <begin position="1158"/>
        <end position="1169"/>
    </location>
</feature>
<feature type="region of interest" description="Disordered" evidence="1">
    <location>
        <begin position="906"/>
        <end position="925"/>
    </location>
</feature>
<feature type="compositionally biased region" description="Polar residues" evidence="1">
    <location>
        <begin position="526"/>
        <end position="539"/>
    </location>
</feature>
<feature type="compositionally biased region" description="Basic and acidic residues" evidence="1">
    <location>
        <begin position="663"/>
        <end position="673"/>
    </location>
</feature>
<accession>A0A9P8CD21</accession>
<name>A0A9P8CD21_9HELO</name>
<feature type="compositionally biased region" description="Polar residues" evidence="1">
    <location>
        <begin position="1174"/>
        <end position="1184"/>
    </location>
</feature>
<feature type="compositionally biased region" description="Polar residues" evidence="1">
    <location>
        <begin position="1014"/>
        <end position="1034"/>
    </location>
</feature>
<feature type="compositionally biased region" description="Basic and acidic residues" evidence="1">
    <location>
        <begin position="569"/>
        <end position="619"/>
    </location>
</feature>
<feature type="region of interest" description="Disordered" evidence="1">
    <location>
        <begin position="65"/>
        <end position="100"/>
    </location>
</feature>